<gene>
    <name evidence="2" type="ORF">ACFFJ6_05255</name>
</gene>
<protein>
    <submittedName>
        <fullName evidence="2">Uncharacterized protein</fullName>
    </submittedName>
</protein>
<dbReference type="EMBL" id="JBHLWM010000001">
    <property type="protein sequence ID" value="MFC0239861.1"/>
    <property type="molecule type" value="Genomic_DNA"/>
</dbReference>
<accession>A0ABV6ENR0</accession>
<organism evidence="2 3">
    <name type="scientific">Rhodopseudomonas telluris</name>
    <dbReference type="NCBI Taxonomy" id="644215"/>
    <lineage>
        <taxon>Bacteria</taxon>
        <taxon>Pseudomonadati</taxon>
        <taxon>Pseudomonadota</taxon>
        <taxon>Alphaproteobacteria</taxon>
        <taxon>Hyphomicrobiales</taxon>
        <taxon>Nitrobacteraceae</taxon>
        <taxon>Rhodopseudomonas</taxon>
    </lineage>
</organism>
<keyword evidence="3" id="KW-1185">Reference proteome</keyword>
<dbReference type="Proteomes" id="UP001589775">
    <property type="component" value="Unassembled WGS sequence"/>
</dbReference>
<proteinExistence type="predicted"/>
<feature type="signal peptide" evidence="1">
    <location>
        <begin position="1"/>
        <end position="23"/>
    </location>
</feature>
<name>A0ABV6ENR0_9BRAD</name>
<dbReference type="RefSeq" id="WP_378385073.1">
    <property type="nucleotide sequence ID" value="NZ_JBHLWM010000001.1"/>
</dbReference>
<evidence type="ECO:0000313" key="3">
    <source>
        <dbReference type="Proteomes" id="UP001589775"/>
    </source>
</evidence>
<keyword evidence="1" id="KW-0732">Signal</keyword>
<comment type="caution">
    <text evidence="2">The sequence shown here is derived from an EMBL/GenBank/DDBJ whole genome shotgun (WGS) entry which is preliminary data.</text>
</comment>
<sequence length="82" mass="8928">MTVFKLICAVAVVSLAASAPAAAKHKHRHHRHAGEGSLYIHNFGPPVWPDQPFAYYDGPTSALCKQGAAAYRGQDGRRHPCY</sequence>
<evidence type="ECO:0000313" key="2">
    <source>
        <dbReference type="EMBL" id="MFC0239861.1"/>
    </source>
</evidence>
<evidence type="ECO:0000256" key="1">
    <source>
        <dbReference type="SAM" id="SignalP"/>
    </source>
</evidence>
<reference evidence="2 3" key="1">
    <citation type="submission" date="2024-09" db="EMBL/GenBank/DDBJ databases">
        <authorList>
            <person name="Sun Q."/>
            <person name="Mori K."/>
        </authorList>
    </citation>
    <scope>NUCLEOTIDE SEQUENCE [LARGE SCALE GENOMIC DNA]</scope>
    <source>
        <strain evidence="2 3">KCTC 23279</strain>
    </source>
</reference>
<feature type="chain" id="PRO_5047380617" evidence="1">
    <location>
        <begin position="24"/>
        <end position="82"/>
    </location>
</feature>